<keyword evidence="1" id="KW-1133">Transmembrane helix</keyword>
<feature type="transmembrane region" description="Helical" evidence="1">
    <location>
        <begin position="102"/>
        <end position="122"/>
    </location>
</feature>
<organism evidence="4">
    <name type="scientific">Hanusia phi</name>
    <dbReference type="NCBI Taxonomy" id="3032"/>
    <lineage>
        <taxon>Eukaryota</taxon>
        <taxon>Cryptophyceae</taxon>
        <taxon>Pyrenomonadales</taxon>
        <taxon>Geminigeraceae</taxon>
        <taxon>Hanusia</taxon>
    </lineage>
</organism>
<feature type="signal peptide" evidence="2">
    <location>
        <begin position="1"/>
        <end position="21"/>
    </location>
</feature>
<keyword evidence="1" id="KW-0472">Membrane</keyword>
<protein>
    <recommendedName>
        <fullName evidence="3">DUF1279 domain-containing protein</fullName>
    </recommendedName>
</protein>
<dbReference type="EMBL" id="HBEO01031416">
    <property type="protein sequence ID" value="CAD8504031.1"/>
    <property type="molecule type" value="Transcribed_RNA"/>
</dbReference>
<feature type="chain" id="PRO_5030792952" description="DUF1279 domain-containing protein" evidence="2">
    <location>
        <begin position="22"/>
        <end position="190"/>
    </location>
</feature>
<sequence>MAASTQALLLCLLALPVQASAFAFPAASSLPSRRVGGAAMSIRSKSPVLRMMDTMEDEKSKVKNVEEVTKKWGLEAGLFTALTNKNKEGPDAKQLLAKYGSAYLLTSISLSLVSFAICYVLVDHGVDVAALLSKVGIAADGKTETAGTVAIAYAAHKAASPIRFPPTVALTPLTAKYLFNKKVEDSQNEE</sequence>
<name>A0A7S0HWF3_9CRYP</name>
<keyword evidence="2" id="KW-0732">Signal</keyword>
<gene>
    <name evidence="4" type="ORF">HPHI1048_LOCUS21300</name>
</gene>
<dbReference type="PANTHER" id="PTHR21377:SF20">
    <property type="entry name" value="OS04G0416000 PROTEIN"/>
    <property type="match status" value="1"/>
</dbReference>
<feature type="domain" description="DUF1279" evidence="3">
    <location>
        <begin position="92"/>
        <end position="173"/>
    </location>
</feature>
<accession>A0A7S0HWF3</accession>
<dbReference type="AlphaFoldDB" id="A0A7S0HWF3"/>
<evidence type="ECO:0000256" key="1">
    <source>
        <dbReference type="SAM" id="Phobius"/>
    </source>
</evidence>
<reference evidence="4" key="1">
    <citation type="submission" date="2021-01" db="EMBL/GenBank/DDBJ databases">
        <authorList>
            <person name="Corre E."/>
            <person name="Pelletier E."/>
            <person name="Niang G."/>
            <person name="Scheremetjew M."/>
            <person name="Finn R."/>
            <person name="Kale V."/>
            <person name="Holt S."/>
            <person name="Cochrane G."/>
            <person name="Meng A."/>
            <person name="Brown T."/>
            <person name="Cohen L."/>
        </authorList>
    </citation>
    <scope>NUCLEOTIDE SEQUENCE</scope>
    <source>
        <strain evidence="4">CCMP325</strain>
    </source>
</reference>
<evidence type="ECO:0000256" key="2">
    <source>
        <dbReference type="SAM" id="SignalP"/>
    </source>
</evidence>
<dbReference type="InterPro" id="IPR045866">
    <property type="entry name" value="FAM210A/B-like"/>
</dbReference>
<dbReference type="Pfam" id="PF06916">
    <property type="entry name" value="FAM210A-B_dom"/>
    <property type="match status" value="1"/>
</dbReference>
<evidence type="ECO:0000313" key="4">
    <source>
        <dbReference type="EMBL" id="CAD8504031.1"/>
    </source>
</evidence>
<proteinExistence type="predicted"/>
<dbReference type="InterPro" id="IPR009688">
    <property type="entry name" value="FAM210A/B-like_dom"/>
</dbReference>
<dbReference type="GO" id="GO:0005739">
    <property type="term" value="C:mitochondrion"/>
    <property type="evidence" value="ECO:0007669"/>
    <property type="project" value="TreeGrafter"/>
</dbReference>
<keyword evidence="1" id="KW-0812">Transmembrane</keyword>
<dbReference type="PANTHER" id="PTHR21377">
    <property type="entry name" value="PROTEIN FAM210B, MITOCHONDRIAL"/>
    <property type="match status" value="1"/>
</dbReference>
<evidence type="ECO:0000259" key="3">
    <source>
        <dbReference type="Pfam" id="PF06916"/>
    </source>
</evidence>